<dbReference type="Proteomes" id="UP001472866">
    <property type="component" value="Chromosome 15"/>
</dbReference>
<dbReference type="AlphaFoldDB" id="A0AAX4PLH3"/>
<sequence>MGATSSSSAEADRLLRGLSPKEIAEAEKGFEDLRGPDGVITPATYTARLPGPCRPLPQALGERLFRVVYEVPEGESTVDWVQFLRTLLRFKGKGSTRHAHDAFKSHDDILACSRSFADDEAFLSAVERTLVDLLHGNKVFMTDKPATTGTRDSSLDYEAFRRLSRVLPGIFEFLSLLSDPVPREPALPTLQYSLSATRSILTPPRALLLSTMLGPIPWTQVFHSDKGKAWPMLLSSLEDKHPTLVLVRTAEGSIIGGYSTAAWYRSAKFFGGGEEGGGSSCVFSLHPRACVYPSTGFNENFQYLASGCTVNPNGVGLGGARVRNFALFISASLDAGHSFPSATFNNLHLHGGEASAFGVDVVEVWCPSSALEGEGEGGRCNVLQNEKFKADQVIHGLAGKFQGHNERA</sequence>
<dbReference type="PROSITE" id="PS51886">
    <property type="entry name" value="TLDC"/>
    <property type="match status" value="1"/>
</dbReference>
<dbReference type="PANTHER" id="PTHR23354">
    <property type="entry name" value="NUCLEOLAR PROTEIN 7/ESTROGEN RECEPTOR COACTIVATOR-RELATED"/>
    <property type="match status" value="1"/>
</dbReference>
<evidence type="ECO:0000256" key="2">
    <source>
        <dbReference type="ARBA" id="ARBA00009540"/>
    </source>
</evidence>
<keyword evidence="7" id="KW-1185">Reference proteome</keyword>
<dbReference type="SMART" id="SM00584">
    <property type="entry name" value="TLDc"/>
    <property type="match status" value="1"/>
</dbReference>
<evidence type="ECO:0000313" key="7">
    <source>
        <dbReference type="Proteomes" id="UP001472866"/>
    </source>
</evidence>
<evidence type="ECO:0000256" key="3">
    <source>
        <dbReference type="ARBA" id="ARBA00023128"/>
    </source>
</evidence>
<evidence type="ECO:0000256" key="4">
    <source>
        <dbReference type="ARBA" id="ARBA00040604"/>
    </source>
</evidence>
<evidence type="ECO:0000259" key="5">
    <source>
        <dbReference type="PROSITE" id="PS51886"/>
    </source>
</evidence>
<keyword evidence="3" id="KW-0496">Mitochondrion</keyword>
<dbReference type="Pfam" id="PF07534">
    <property type="entry name" value="TLD"/>
    <property type="match status" value="1"/>
</dbReference>
<protein>
    <recommendedName>
        <fullName evidence="4">Oxidation resistance protein 1</fullName>
    </recommendedName>
</protein>
<dbReference type="GO" id="GO:0005739">
    <property type="term" value="C:mitochondrion"/>
    <property type="evidence" value="ECO:0007669"/>
    <property type="project" value="UniProtKB-SubCell"/>
</dbReference>
<feature type="domain" description="TLDc" evidence="5">
    <location>
        <begin position="180"/>
        <end position="368"/>
    </location>
</feature>
<comment type="similarity">
    <text evidence="2">Belongs to the OXR1 family.</text>
</comment>
<organism evidence="6 7">
    <name type="scientific">Chloropicon roscoffensis</name>
    <dbReference type="NCBI Taxonomy" id="1461544"/>
    <lineage>
        <taxon>Eukaryota</taxon>
        <taxon>Viridiplantae</taxon>
        <taxon>Chlorophyta</taxon>
        <taxon>Chloropicophyceae</taxon>
        <taxon>Chloropicales</taxon>
        <taxon>Chloropicaceae</taxon>
        <taxon>Chloropicon</taxon>
    </lineage>
</organism>
<name>A0AAX4PLH3_9CHLO</name>
<proteinExistence type="inferred from homology"/>
<comment type="subcellular location">
    <subcellularLocation>
        <location evidence="1">Mitochondrion</location>
    </subcellularLocation>
</comment>
<accession>A0AAX4PLH3</accession>
<gene>
    <name evidence="6" type="ORF">HKI87_15g80360</name>
</gene>
<dbReference type="PANTHER" id="PTHR23354:SF62">
    <property type="entry name" value="MUSTARD, ISOFORM V"/>
    <property type="match status" value="1"/>
</dbReference>
<reference evidence="6 7" key="1">
    <citation type="submission" date="2024-03" db="EMBL/GenBank/DDBJ databases">
        <title>Complete genome sequence of the green alga Chloropicon roscoffensis RCC1871.</title>
        <authorList>
            <person name="Lemieux C."/>
            <person name="Pombert J.-F."/>
            <person name="Otis C."/>
            <person name="Turmel M."/>
        </authorList>
    </citation>
    <scope>NUCLEOTIDE SEQUENCE [LARGE SCALE GENOMIC DNA]</scope>
    <source>
        <strain evidence="6 7">RCC1871</strain>
    </source>
</reference>
<evidence type="ECO:0000313" key="6">
    <source>
        <dbReference type="EMBL" id="WZN66469.1"/>
    </source>
</evidence>
<dbReference type="EMBL" id="CP151515">
    <property type="protein sequence ID" value="WZN66469.1"/>
    <property type="molecule type" value="Genomic_DNA"/>
</dbReference>
<dbReference type="InterPro" id="IPR006571">
    <property type="entry name" value="TLDc_dom"/>
</dbReference>
<evidence type="ECO:0000256" key="1">
    <source>
        <dbReference type="ARBA" id="ARBA00004173"/>
    </source>
</evidence>